<evidence type="ECO:0000256" key="1">
    <source>
        <dbReference type="SAM" id="Phobius"/>
    </source>
</evidence>
<keyword evidence="3" id="KW-1185">Reference proteome</keyword>
<keyword evidence="1" id="KW-1133">Transmembrane helix</keyword>
<evidence type="ECO:0008006" key="4">
    <source>
        <dbReference type="Google" id="ProtNLM"/>
    </source>
</evidence>
<proteinExistence type="predicted"/>
<reference evidence="2" key="1">
    <citation type="journal article" date="2014" name="Int. J. Syst. Evol. Microbiol.">
        <title>Complete genome sequence of Corynebacterium casei LMG S-19264T (=DSM 44701T), isolated from a smear-ripened cheese.</title>
        <authorList>
            <consortium name="US DOE Joint Genome Institute (JGI-PGF)"/>
            <person name="Walter F."/>
            <person name="Albersmeier A."/>
            <person name="Kalinowski J."/>
            <person name="Ruckert C."/>
        </authorList>
    </citation>
    <scope>NUCLEOTIDE SEQUENCE</scope>
    <source>
        <strain evidence="2">CGMCC 1.15448</strain>
    </source>
</reference>
<evidence type="ECO:0000313" key="2">
    <source>
        <dbReference type="EMBL" id="GGB11769.1"/>
    </source>
</evidence>
<dbReference type="RefSeq" id="WP_188934873.1">
    <property type="nucleotide sequence ID" value="NZ_BMJC01000004.1"/>
</dbReference>
<evidence type="ECO:0000313" key="3">
    <source>
        <dbReference type="Proteomes" id="UP000607559"/>
    </source>
</evidence>
<dbReference type="EMBL" id="BMJC01000004">
    <property type="protein sequence ID" value="GGB11769.1"/>
    <property type="molecule type" value="Genomic_DNA"/>
</dbReference>
<gene>
    <name evidence="2" type="ORF">GCM10011511_39270</name>
</gene>
<protein>
    <recommendedName>
        <fullName evidence="4">Phage holin family protein</fullName>
    </recommendedName>
</protein>
<dbReference type="AlphaFoldDB" id="A0A8J2UFT5"/>
<sequence>MPQPDNLGSFFADNKNLLKEYLETRMEIYRLQSLRLFARSAGYFVWILLSLFLALLFLLFGGLMTAFWFSELFHSNFKGFGLVTLLIVLVFVLLAIFRKALFVNPVIHAVIQKSKEEEEHAQTN</sequence>
<keyword evidence="1" id="KW-0812">Transmembrane</keyword>
<feature type="transmembrane region" description="Helical" evidence="1">
    <location>
        <begin position="80"/>
        <end position="97"/>
    </location>
</feature>
<feature type="transmembrane region" description="Helical" evidence="1">
    <location>
        <begin position="43"/>
        <end position="68"/>
    </location>
</feature>
<keyword evidence="1" id="KW-0472">Membrane</keyword>
<accession>A0A8J2UFT5</accession>
<comment type="caution">
    <text evidence="2">The sequence shown here is derived from an EMBL/GenBank/DDBJ whole genome shotgun (WGS) entry which is preliminary data.</text>
</comment>
<dbReference type="Proteomes" id="UP000607559">
    <property type="component" value="Unassembled WGS sequence"/>
</dbReference>
<reference evidence="2" key="2">
    <citation type="submission" date="2020-09" db="EMBL/GenBank/DDBJ databases">
        <authorList>
            <person name="Sun Q."/>
            <person name="Zhou Y."/>
        </authorList>
    </citation>
    <scope>NUCLEOTIDE SEQUENCE</scope>
    <source>
        <strain evidence="2">CGMCC 1.15448</strain>
    </source>
</reference>
<name>A0A8J2UFT5_9BACT</name>
<organism evidence="2 3">
    <name type="scientific">Puia dinghuensis</name>
    <dbReference type="NCBI Taxonomy" id="1792502"/>
    <lineage>
        <taxon>Bacteria</taxon>
        <taxon>Pseudomonadati</taxon>
        <taxon>Bacteroidota</taxon>
        <taxon>Chitinophagia</taxon>
        <taxon>Chitinophagales</taxon>
        <taxon>Chitinophagaceae</taxon>
        <taxon>Puia</taxon>
    </lineage>
</organism>